<keyword evidence="1" id="KW-0472">Membrane</keyword>
<evidence type="ECO:0000313" key="2">
    <source>
        <dbReference type="EMBL" id="VDM11610.1"/>
    </source>
</evidence>
<keyword evidence="1" id="KW-1133">Transmembrane helix</keyword>
<accession>A0A3P7DNV9</accession>
<feature type="transmembrane region" description="Helical" evidence="1">
    <location>
        <begin position="63"/>
        <end position="82"/>
    </location>
</feature>
<evidence type="ECO:0000313" key="3">
    <source>
        <dbReference type="Proteomes" id="UP000270924"/>
    </source>
</evidence>
<keyword evidence="3" id="KW-1185">Reference proteome</keyword>
<evidence type="ECO:0000256" key="1">
    <source>
        <dbReference type="SAM" id="Phobius"/>
    </source>
</evidence>
<dbReference type="Proteomes" id="UP000270924">
    <property type="component" value="Unassembled WGS sequence"/>
</dbReference>
<sequence>MVHKEVMENLVNRDHLVELVRMENLAKMAKLERQVAQVCQDQMLITVHAHDMENMLLDHKLKLFANISVLSLFCHYWCYLHVMMIKNDNDSDCWC</sequence>
<name>A0A3P7DNV9_WUCBA</name>
<keyword evidence="1" id="KW-0812">Transmembrane</keyword>
<reference evidence="2 3" key="1">
    <citation type="submission" date="2018-11" db="EMBL/GenBank/DDBJ databases">
        <authorList>
            <consortium name="Pathogen Informatics"/>
        </authorList>
    </citation>
    <scope>NUCLEOTIDE SEQUENCE [LARGE SCALE GENOMIC DNA]</scope>
</reference>
<dbReference type="AlphaFoldDB" id="A0A3P7DNV9"/>
<dbReference type="InParanoid" id="A0A3P7DNV9"/>
<organism evidence="2 3">
    <name type="scientific">Wuchereria bancrofti</name>
    <dbReference type="NCBI Taxonomy" id="6293"/>
    <lineage>
        <taxon>Eukaryota</taxon>
        <taxon>Metazoa</taxon>
        <taxon>Ecdysozoa</taxon>
        <taxon>Nematoda</taxon>
        <taxon>Chromadorea</taxon>
        <taxon>Rhabditida</taxon>
        <taxon>Spirurina</taxon>
        <taxon>Spiruromorpha</taxon>
        <taxon>Filarioidea</taxon>
        <taxon>Onchocercidae</taxon>
        <taxon>Wuchereria</taxon>
    </lineage>
</organism>
<proteinExistence type="predicted"/>
<dbReference type="EMBL" id="UYWW01002280">
    <property type="protein sequence ID" value="VDM11610.1"/>
    <property type="molecule type" value="Genomic_DNA"/>
</dbReference>
<protein>
    <submittedName>
        <fullName evidence="2">Uncharacterized protein</fullName>
    </submittedName>
</protein>
<gene>
    <name evidence="2" type="ORF">WBA_LOCUS4996</name>
</gene>